<dbReference type="RefSeq" id="WP_406800537.1">
    <property type="nucleotide sequence ID" value="NZ_JBEWZF010000002.1"/>
</dbReference>
<evidence type="ECO:0000256" key="1">
    <source>
        <dbReference type="SAM" id="Phobius"/>
    </source>
</evidence>
<gene>
    <name evidence="2" type="ORF">AAE961_07690</name>
</gene>
<evidence type="ECO:0000313" key="2">
    <source>
        <dbReference type="EMBL" id="MFL0298749.1"/>
    </source>
</evidence>
<feature type="transmembrane region" description="Helical" evidence="1">
    <location>
        <begin position="107"/>
        <end position="130"/>
    </location>
</feature>
<sequence length="260" mass="30491">MNFIESADSFESVLQVSLLSFDVGFLLIKLFATLGVAFFFSIIVIMLSYILYSINSYISNSFILHFINLIIFSFPNYLPAIFLVSTIRQLISLYFFSFALTRNNKLLKWVFFLIAFVAHFTGVINLLILLVLKYRKFSLYGLLLIPIVLVFYNKIEVLLPLFNKFEHYTDDSEAFLSFYKIVTCLFIGIISILRVLQKKQIIDKYILLYIILILMFSITIPSISLRLFNSIYFIFIIYSLNFVIEFFFLNNTRKSLSNEF</sequence>
<keyword evidence="1" id="KW-1133">Transmembrane helix</keyword>
<proteinExistence type="predicted"/>
<keyword evidence="3" id="KW-1185">Reference proteome</keyword>
<reference evidence="2 3" key="1">
    <citation type="submission" date="2024-07" db="EMBL/GenBank/DDBJ databases">
        <authorList>
            <person name="Pitt A."/>
            <person name="Hahn M.W."/>
        </authorList>
    </citation>
    <scope>NUCLEOTIDE SEQUENCE [LARGE SCALE GENOMIC DNA]</scope>
    <source>
        <strain evidence="2 3">2-BAHN-186B</strain>
    </source>
</reference>
<name>A0ABW8U2J9_9BACT</name>
<dbReference type="EMBL" id="JBEWZF010000002">
    <property type="protein sequence ID" value="MFL0298749.1"/>
    <property type="molecule type" value="Genomic_DNA"/>
</dbReference>
<keyword evidence="1" id="KW-0812">Transmembrane</keyword>
<dbReference type="Pfam" id="PF14897">
    <property type="entry name" value="EpsG"/>
    <property type="match status" value="1"/>
</dbReference>
<dbReference type="InterPro" id="IPR049458">
    <property type="entry name" value="EpsG-like"/>
</dbReference>
<feature type="transmembrane region" description="Helical" evidence="1">
    <location>
        <begin position="137"/>
        <end position="155"/>
    </location>
</feature>
<keyword evidence="1" id="KW-0472">Membrane</keyword>
<dbReference type="Proteomes" id="UP001623553">
    <property type="component" value="Unassembled WGS sequence"/>
</dbReference>
<feature type="transmembrane region" description="Helical" evidence="1">
    <location>
        <begin position="205"/>
        <end position="225"/>
    </location>
</feature>
<protein>
    <submittedName>
        <fullName evidence="2">EpsG family protein</fullName>
    </submittedName>
</protein>
<comment type="caution">
    <text evidence="2">The sequence shown here is derived from an EMBL/GenBank/DDBJ whole genome shotgun (WGS) entry which is preliminary data.</text>
</comment>
<evidence type="ECO:0000313" key="3">
    <source>
        <dbReference type="Proteomes" id="UP001623553"/>
    </source>
</evidence>
<feature type="transmembrane region" description="Helical" evidence="1">
    <location>
        <begin position="26"/>
        <end position="50"/>
    </location>
</feature>
<feature type="transmembrane region" description="Helical" evidence="1">
    <location>
        <begin position="175"/>
        <end position="193"/>
    </location>
</feature>
<feature type="transmembrane region" description="Helical" evidence="1">
    <location>
        <begin position="62"/>
        <end position="87"/>
    </location>
</feature>
<organism evidence="2 3">
    <name type="scientific">Aquirufa novilacunae</name>
    <dbReference type="NCBI Taxonomy" id="3139305"/>
    <lineage>
        <taxon>Bacteria</taxon>
        <taxon>Pseudomonadati</taxon>
        <taxon>Bacteroidota</taxon>
        <taxon>Cytophagia</taxon>
        <taxon>Cytophagales</taxon>
        <taxon>Flectobacillaceae</taxon>
        <taxon>Aquirufa</taxon>
    </lineage>
</organism>
<accession>A0ABW8U2J9</accession>
<feature type="transmembrane region" description="Helical" evidence="1">
    <location>
        <begin position="231"/>
        <end position="249"/>
    </location>
</feature>